<keyword evidence="4" id="KW-0472">Membrane</keyword>
<dbReference type="GO" id="GO:0016020">
    <property type="term" value="C:membrane"/>
    <property type="evidence" value="ECO:0007669"/>
    <property type="project" value="UniProtKB-SubCell"/>
</dbReference>
<dbReference type="EMBL" id="JACIDN010000006">
    <property type="protein sequence ID" value="MBB3903828.1"/>
    <property type="molecule type" value="Genomic_DNA"/>
</dbReference>
<dbReference type="AlphaFoldDB" id="A0A7W6F7W4"/>
<feature type="region of interest" description="Disordered" evidence="5">
    <location>
        <begin position="67"/>
        <end position="92"/>
    </location>
</feature>
<dbReference type="Proteomes" id="UP000517759">
    <property type="component" value="Unassembled WGS sequence"/>
</dbReference>
<accession>A0A7W6F7W4</accession>
<name>A0A7W6F7W4_9HYPH</name>
<protein>
    <submittedName>
        <fullName evidence="6">Metallopeptidase</fullName>
    </submittedName>
</protein>
<proteinExistence type="predicted"/>
<evidence type="ECO:0000256" key="5">
    <source>
        <dbReference type="SAM" id="MobiDB-lite"/>
    </source>
</evidence>
<feature type="compositionally biased region" description="Basic and acidic residues" evidence="5">
    <location>
        <begin position="1"/>
        <end position="18"/>
    </location>
</feature>
<reference evidence="6" key="4">
    <citation type="submission" date="2023-01" db="EMBL/GenBank/DDBJ databases">
        <title>Draft genome sequence of Methylobacterium brachythecii strain NBRC 107710.</title>
        <authorList>
            <person name="Sun Q."/>
            <person name="Mori K."/>
        </authorList>
    </citation>
    <scope>NUCLEOTIDE SEQUENCE</scope>
    <source>
        <strain evidence="6">NBRC 107710</strain>
    </source>
</reference>
<dbReference type="EMBL" id="BSPG01000015">
    <property type="protein sequence ID" value="GLS44799.1"/>
    <property type="molecule type" value="Genomic_DNA"/>
</dbReference>
<feature type="compositionally biased region" description="Basic and acidic residues" evidence="5">
    <location>
        <begin position="72"/>
        <end position="83"/>
    </location>
</feature>
<reference evidence="9" key="2">
    <citation type="journal article" date="2019" name="Int. J. Syst. Evol. Microbiol.">
        <title>The Global Catalogue of Microorganisms (GCM) 10K type strain sequencing project: providing services to taxonomists for standard genome sequencing and annotation.</title>
        <authorList>
            <consortium name="The Broad Institute Genomics Platform"/>
            <consortium name="The Broad Institute Genome Sequencing Center for Infectious Disease"/>
            <person name="Wu L."/>
            <person name="Ma J."/>
        </authorList>
    </citation>
    <scope>NUCLEOTIDE SEQUENCE [LARGE SCALE GENOMIC DNA]</scope>
    <source>
        <strain evidence="9">NBRC 107710</strain>
    </source>
</reference>
<evidence type="ECO:0000256" key="1">
    <source>
        <dbReference type="ARBA" id="ARBA00004167"/>
    </source>
</evidence>
<evidence type="ECO:0000313" key="9">
    <source>
        <dbReference type="Proteomes" id="UP001156881"/>
    </source>
</evidence>
<keyword evidence="9" id="KW-1185">Reference proteome</keyword>
<evidence type="ECO:0000313" key="8">
    <source>
        <dbReference type="Proteomes" id="UP000517759"/>
    </source>
</evidence>
<keyword evidence="2" id="KW-0812">Transmembrane</keyword>
<comment type="caution">
    <text evidence="7">The sequence shown here is derived from an EMBL/GenBank/DDBJ whole genome shotgun (WGS) entry which is preliminary data.</text>
</comment>
<evidence type="ECO:0000256" key="3">
    <source>
        <dbReference type="ARBA" id="ARBA00022989"/>
    </source>
</evidence>
<sequence>MRWDDFRSSDNIEDRRGEGGGGIGGGFPGGGAGGLGIGTIVILCIIGWATGINPAILIGGYSQVTGGGGGMPREERADPDTQARRRAPPTDQSGKFAAAILGNTEDVWKEVLPNQTGKQYTTTTMVLYKGGTRSGCGDARAAMGPFYCPIDKKVYLDTTFFQDMQRKFGVKGEFAYAYVIAHEVGHHVQDVLGILGKVQGRQQNASSKTESNQLSVRIELMADCLAGVWAKNSNDKWNSLDQSDIQEALNAASAIGDDKLQEQSQGYAVPDSFTHGSSAQRMRWFTTGYKSGQTKSCDTFRAASNN</sequence>
<reference evidence="6" key="1">
    <citation type="journal article" date="2014" name="Int. J. Syst. Evol. Microbiol.">
        <title>Complete genome of a new Firmicutes species belonging to the dominant human colonic microbiota ('Ruminococcus bicirculans') reveals two chromosomes and a selective capacity to utilize plant glucans.</title>
        <authorList>
            <consortium name="NISC Comparative Sequencing Program"/>
            <person name="Wegmann U."/>
            <person name="Louis P."/>
            <person name="Goesmann A."/>
            <person name="Henrissat B."/>
            <person name="Duncan S.H."/>
            <person name="Flint H.J."/>
        </authorList>
    </citation>
    <scope>NUCLEOTIDE SEQUENCE</scope>
    <source>
        <strain evidence="6">NBRC 107710</strain>
    </source>
</reference>
<evidence type="ECO:0000256" key="2">
    <source>
        <dbReference type="ARBA" id="ARBA00022692"/>
    </source>
</evidence>
<evidence type="ECO:0000313" key="7">
    <source>
        <dbReference type="EMBL" id="MBB3903828.1"/>
    </source>
</evidence>
<dbReference type="PANTHER" id="PTHR30168:SF0">
    <property type="entry name" value="INNER MEMBRANE PROTEIN"/>
    <property type="match status" value="1"/>
</dbReference>
<evidence type="ECO:0000256" key="4">
    <source>
        <dbReference type="ARBA" id="ARBA00023136"/>
    </source>
</evidence>
<organism evidence="7 8">
    <name type="scientific">Methylobacterium brachythecii</name>
    <dbReference type="NCBI Taxonomy" id="1176177"/>
    <lineage>
        <taxon>Bacteria</taxon>
        <taxon>Pseudomonadati</taxon>
        <taxon>Pseudomonadota</taxon>
        <taxon>Alphaproteobacteria</taxon>
        <taxon>Hyphomicrobiales</taxon>
        <taxon>Methylobacteriaceae</taxon>
        <taxon>Methylobacterium</taxon>
    </lineage>
</organism>
<keyword evidence="3" id="KW-1133">Transmembrane helix</keyword>
<gene>
    <name evidence="6" type="ORF">GCM10007884_27880</name>
    <name evidence="7" type="ORF">GGR33_003342</name>
</gene>
<dbReference type="Pfam" id="PF04228">
    <property type="entry name" value="Zn_peptidase"/>
    <property type="match status" value="1"/>
</dbReference>
<evidence type="ECO:0000313" key="6">
    <source>
        <dbReference type="EMBL" id="GLS44799.1"/>
    </source>
</evidence>
<dbReference type="RefSeq" id="WP_183507137.1">
    <property type="nucleotide sequence ID" value="NZ_BSPG01000015.1"/>
</dbReference>
<dbReference type="InterPro" id="IPR007343">
    <property type="entry name" value="Uncharacterised_pept_Zn_put"/>
</dbReference>
<feature type="region of interest" description="Disordered" evidence="5">
    <location>
        <begin position="1"/>
        <end position="25"/>
    </location>
</feature>
<reference evidence="7 8" key="3">
    <citation type="submission" date="2020-08" db="EMBL/GenBank/DDBJ databases">
        <title>Genomic Encyclopedia of Type Strains, Phase IV (KMG-IV): sequencing the most valuable type-strain genomes for metagenomic binning, comparative biology and taxonomic classification.</title>
        <authorList>
            <person name="Goeker M."/>
        </authorList>
    </citation>
    <scope>NUCLEOTIDE SEQUENCE [LARGE SCALE GENOMIC DNA]</scope>
    <source>
        <strain evidence="7 8">DSM 24105</strain>
    </source>
</reference>
<dbReference type="PANTHER" id="PTHR30168">
    <property type="entry name" value="PUTATIVE MEMBRANE PROTEIN YPFJ"/>
    <property type="match status" value="1"/>
</dbReference>
<dbReference type="Proteomes" id="UP001156881">
    <property type="component" value="Unassembled WGS sequence"/>
</dbReference>
<comment type="subcellular location">
    <subcellularLocation>
        <location evidence="1">Membrane</location>
        <topology evidence="1">Single-pass membrane protein</topology>
    </subcellularLocation>
</comment>